<dbReference type="AlphaFoldDB" id="A0A0U3HI30"/>
<keyword evidence="15" id="KW-1185">Reference proteome</keyword>
<dbReference type="RefSeq" id="WP_058859208.1">
    <property type="nucleotide sequence ID" value="NZ_BJZR01000044.1"/>
</dbReference>
<dbReference type="InterPro" id="IPR013525">
    <property type="entry name" value="ABC2_TM"/>
</dbReference>
<evidence type="ECO:0000313" key="14">
    <source>
        <dbReference type="Proteomes" id="UP000234632"/>
    </source>
</evidence>
<evidence type="ECO:0000313" key="10">
    <source>
        <dbReference type="EMBL" id="ALU40520.1"/>
    </source>
</evidence>
<keyword evidence="3" id="KW-0813">Transport</keyword>
<reference evidence="11 15" key="3">
    <citation type="submission" date="2019-07" db="EMBL/GenBank/DDBJ databases">
        <title>Whole genome shotgun sequence of Kocuria flava NBRC 107626.</title>
        <authorList>
            <person name="Hosoyama A."/>
            <person name="Uohara A."/>
            <person name="Ohji S."/>
            <person name="Ichikawa N."/>
        </authorList>
    </citation>
    <scope>NUCLEOTIDE SEQUENCE [LARGE SCALE GENOMIC DNA]</scope>
    <source>
        <strain evidence="11 15">NBRC 107626</strain>
    </source>
</reference>
<dbReference type="GO" id="GO:0015920">
    <property type="term" value="P:lipopolysaccharide transport"/>
    <property type="evidence" value="ECO:0007669"/>
    <property type="project" value="TreeGrafter"/>
</dbReference>
<accession>A0A0U3HI30</accession>
<sequence length="286" mass="31357">MPAATVVRDPSPGTGLPAVFRQRYLLKLLVDKELQIRYRGTVLGLLWSYVKPGIQFVVFYVALGIFLGLERGMENFAVYLFSGIILINFFSEAFGNAARSVVANASLIKKIYLPRQMFPVASVWVAGIHLLPQLAVMLLACLLVGWSPTWLSLLAVPGALLIVGLLATGLGLLFGAANVFFRDAENFVDLIVMVSTWSAPVLYAWTMVRDVLGPVWFAGFMLNPLTVAVELSHAAFWLPTTTPGAHEVPPHLFSLWTPVALAVTGLIMLAGELVFRRLEGRFAQEL</sequence>
<protein>
    <submittedName>
        <fullName evidence="10">Sugar ABC transporter permease</fullName>
    </submittedName>
    <submittedName>
        <fullName evidence="11">Transport permease protein</fullName>
    </submittedName>
</protein>
<evidence type="ECO:0000256" key="2">
    <source>
        <dbReference type="ARBA" id="ARBA00007783"/>
    </source>
</evidence>
<dbReference type="Proteomes" id="UP000234632">
    <property type="component" value="Unassembled WGS sequence"/>
</dbReference>
<name>A0A0U3HI30_9MICC</name>
<dbReference type="PANTHER" id="PTHR30413:SF8">
    <property type="entry name" value="TRANSPORT PERMEASE PROTEIN"/>
    <property type="match status" value="1"/>
</dbReference>
<keyword evidence="7 8" id="KW-0472">Membrane</keyword>
<evidence type="ECO:0000256" key="3">
    <source>
        <dbReference type="ARBA" id="ARBA00022448"/>
    </source>
</evidence>
<dbReference type="PANTHER" id="PTHR30413">
    <property type="entry name" value="INNER MEMBRANE TRANSPORT PERMEASE"/>
    <property type="match status" value="1"/>
</dbReference>
<evidence type="ECO:0000259" key="9">
    <source>
        <dbReference type="Pfam" id="PF01061"/>
    </source>
</evidence>
<evidence type="ECO:0000313" key="13">
    <source>
        <dbReference type="Proteomes" id="UP000057181"/>
    </source>
</evidence>
<dbReference type="EMBL" id="LOMZ01000001">
    <property type="protein sequence ID" value="PLC12440.1"/>
    <property type="molecule type" value="Genomic_DNA"/>
</dbReference>
<reference evidence="12 14" key="2">
    <citation type="submission" date="2015-12" db="EMBL/GenBank/DDBJ databases">
        <authorList>
            <person name="Shamseldin A."/>
            <person name="Moawad H."/>
            <person name="Abd El-Rahim W.M."/>
            <person name="Sadowsky M.J."/>
        </authorList>
    </citation>
    <scope>NUCLEOTIDE SEQUENCE [LARGE SCALE GENOMIC DNA]</scope>
    <source>
        <strain evidence="12 14">S43</strain>
    </source>
</reference>
<dbReference type="Proteomes" id="UP000057181">
    <property type="component" value="Chromosome"/>
</dbReference>
<organism evidence="10 13">
    <name type="scientific">Kocuria flava</name>
    <dbReference type="NCBI Taxonomy" id="446860"/>
    <lineage>
        <taxon>Bacteria</taxon>
        <taxon>Bacillati</taxon>
        <taxon>Actinomycetota</taxon>
        <taxon>Actinomycetes</taxon>
        <taxon>Micrococcales</taxon>
        <taxon>Micrococcaceae</taxon>
        <taxon>Kocuria</taxon>
    </lineage>
</organism>
<evidence type="ECO:0000313" key="12">
    <source>
        <dbReference type="EMBL" id="PLC12440.1"/>
    </source>
</evidence>
<feature type="transmembrane region" description="Helical" evidence="8">
    <location>
        <begin position="53"/>
        <end position="69"/>
    </location>
</feature>
<feature type="transmembrane region" description="Helical" evidence="8">
    <location>
        <begin position="255"/>
        <end position="275"/>
    </location>
</feature>
<feature type="transmembrane region" description="Helical" evidence="8">
    <location>
        <begin position="215"/>
        <end position="235"/>
    </location>
</feature>
<keyword evidence="5 8" id="KW-0812">Transmembrane</keyword>
<gene>
    <name evidence="10" type="ORF">AS188_13005</name>
    <name evidence="12" type="ORF">AUQ48_09625</name>
    <name evidence="11" type="ORF">KFL01_17560</name>
</gene>
<feature type="transmembrane region" description="Helical" evidence="8">
    <location>
        <begin position="158"/>
        <end position="181"/>
    </location>
</feature>
<feature type="transmembrane region" description="Helical" evidence="8">
    <location>
        <begin position="76"/>
        <end position="98"/>
    </location>
</feature>
<keyword evidence="4" id="KW-1003">Cell membrane</keyword>
<dbReference type="GO" id="GO:0005886">
    <property type="term" value="C:plasma membrane"/>
    <property type="evidence" value="ECO:0007669"/>
    <property type="project" value="UniProtKB-SubCell"/>
</dbReference>
<feature type="transmembrane region" description="Helical" evidence="8">
    <location>
        <begin position="118"/>
        <end position="146"/>
    </location>
</feature>
<evidence type="ECO:0000256" key="6">
    <source>
        <dbReference type="ARBA" id="ARBA00022989"/>
    </source>
</evidence>
<evidence type="ECO:0000313" key="15">
    <source>
        <dbReference type="Proteomes" id="UP000321155"/>
    </source>
</evidence>
<evidence type="ECO:0000256" key="7">
    <source>
        <dbReference type="ARBA" id="ARBA00023136"/>
    </source>
</evidence>
<dbReference type="Proteomes" id="UP000321155">
    <property type="component" value="Unassembled WGS sequence"/>
</dbReference>
<evidence type="ECO:0000256" key="1">
    <source>
        <dbReference type="ARBA" id="ARBA00004429"/>
    </source>
</evidence>
<evidence type="ECO:0000256" key="8">
    <source>
        <dbReference type="SAM" id="Phobius"/>
    </source>
</evidence>
<evidence type="ECO:0000313" key="11">
    <source>
        <dbReference type="EMBL" id="GEO92450.1"/>
    </source>
</evidence>
<dbReference type="GO" id="GO:0140359">
    <property type="term" value="F:ABC-type transporter activity"/>
    <property type="evidence" value="ECO:0007669"/>
    <property type="project" value="InterPro"/>
</dbReference>
<dbReference type="OrthoDB" id="9789409at2"/>
<evidence type="ECO:0000256" key="5">
    <source>
        <dbReference type="ARBA" id="ARBA00022692"/>
    </source>
</evidence>
<evidence type="ECO:0000256" key="4">
    <source>
        <dbReference type="ARBA" id="ARBA00022475"/>
    </source>
</evidence>
<proteinExistence type="inferred from homology"/>
<comment type="similarity">
    <text evidence="2">Belongs to the ABC-2 integral membrane protein family.</text>
</comment>
<reference evidence="10 13" key="1">
    <citation type="submission" date="2015-11" db="EMBL/GenBank/DDBJ databases">
        <title>Complete Genome Sequence of Kocuria flava strain HO-9041.</title>
        <authorList>
            <person name="Zhou M."/>
            <person name="Dai J."/>
        </authorList>
    </citation>
    <scope>NUCLEOTIDE SEQUENCE [LARGE SCALE GENOMIC DNA]</scope>
    <source>
        <strain evidence="10 13">HO-9041</strain>
    </source>
</reference>
<feature type="transmembrane region" description="Helical" evidence="8">
    <location>
        <begin position="187"/>
        <end position="208"/>
    </location>
</feature>
<comment type="subcellular location">
    <subcellularLocation>
        <location evidence="1">Cell inner membrane</location>
        <topology evidence="1">Multi-pass membrane protein</topology>
    </subcellularLocation>
</comment>
<dbReference type="KEGG" id="kfv:AS188_13005"/>
<keyword evidence="6 8" id="KW-1133">Transmembrane helix</keyword>
<dbReference type="STRING" id="446860.AS188_13005"/>
<feature type="domain" description="ABC-2 type transporter transmembrane" evidence="9">
    <location>
        <begin position="25"/>
        <end position="235"/>
    </location>
</feature>
<dbReference type="EMBL" id="CP013254">
    <property type="protein sequence ID" value="ALU40520.1"/>
    <property type="molecule type" value="Genomic_DNA"/>
</dbReference>
<dbReference type="Pfam" id="PF01061">
    <property type="entry name" value="ABC2_membrane"/>
    <property type="match status" value="1"/>
</dbReference>
<dbReference type="EMBL" id="BJZR01000044">
    <property type="protein sequence ID" value="GEO92450.1"/>
    <property type="molecule type" value="Genomic_DNA"/>
</dbReference>